<dbReference type="RefSeq" id="WP_145194440.1">
    <property type="nucleotide sequence ID" value="NZ_CP036434.1"/>
</dbReference>
<organism evidence="1 2">
    <name type="scientific">Saltatorellus ferox</name>
    <dbReference type="NCBI Taxonomy" id="2528018"/>
    <lineage>
        <taxon>Bacteria</taxon>
        <taxon>Pseudomonadati</taxon>
        <taxon>Planctomycetota</taxon>
        <taxon>Planctomycetia</taxon>
        <taxon>Planctomycetia incertae sedis</taxon>
        <taxon>Saltatorellus</taxon>
    </lineage>
</organism>
<accession>A0A518ELQ8</accession>
<evidence type="ECO:0000313" key="2">
    <source>
        <dbReference type="Proteomes" id="UP000320390"/>
    </source>
</evidence>
<keyword evidence="2" id="KW-1185">Reference proteome</keyword>
<evidence type="ECO:0000313" key="1">
    <source>
        <dbReference type="EMBL" id="QDV05012.1"/>
    </source>
</evidence>
<dbReference type="AlphaFoldDB" id="A0A518ELQ8"/>
<name>A0A518ELQ8_9BACT</name>
<sequence length="128" mass="13891">MTAPADPFVELESSKRALRDGLTLLDRSASGDTDQDDAGRLAAWKKVMASLRAAPAPEELRASVPADRLEAFDDELEELLRLNAVLVSVVSSEKDQVLGKLRKVREARRGMAYYGSASPEGDRCDISG</sequence>
<gene>
    <name evidence="1" type="ORF">Poly30_05070</name>
</gene>
<dbReference type="Proteomes" id="UP000320390">
    <property type="component" value="Chromosome"/>
</dbReference>
<protein>
    <recommendedName>
        <fullName evidence="3">FlgN protein</fullName>
    </recommendedName>
</protein>
<dbReference type="EMBL" id="CP036434">
    <property type="protein sequence ID" value="QDV05012.1"/>
    <property type="molecule type" value="Genomic_DNA"/>
</dbReference>
<reference evidence="1 2" key="1">
    <citation type="submission" date="2019-02" db="EMBL/GenBank/DDBJ databases">
        <title>Deep-cultivation of Planctomycetes and their phenomic and genomic characterization uncovers novel biology.</title>
        <authorList>
            <person name="Wiegand S."/>
            <person name="Jogler M."/>
            <person name="Boedeker C."/>
            <person name="Pinto D."/>
            <person name="Vollmers J."/>
            <person name="Rivas-Marin E."/>
            <person name="Kohn T."/>
            <person name="Peeters S.H."/>
            <person name="Heuer A."/>
            <person name="Rast P."/>
            <person name="Oberbeckmann S."/>
            <person name="Bunk B."/>
            <person name="Jeske O."/>
            <person name="Meyerdierks A."/>
            <person name="Storesund J.E."/>
            <person name="Kallscheuer N."/>
            <person name="Luecker S."/>
            <person name="Lage O.M."/>
            <person name="Pohl T."/>
            <person name="Merkel B.J."/>
            <person name="Hornburger P."/>
            <person name="Mueller R.-W."/>
            <person name="Bruemmer F."/>
            <person name="Labrenz M."/>
            <person name="Spormann A.M."/>
            <person name="Op den Camp H."/>
            <person name="Overmann J."/>
            <person name="Amann R."/>
            <person name="Jetten M.S.M."/>
            <person name="Mascher T."/>
            <person name="Medema M.H."/>
            <person name="Devos D.P."/>
            <person name="Kaster A.-K."/>
            <person name="Ovreas L."/>
            <person name="Rohde M."/>
            <person name="Galperin M.Y."/>
            <person name="Jogler C."/>
        </authorList>
    </citation>
    <scope>NUCLEOTIDE SEQUENCE [LARGE SCALE GENOMIC DNA]</scope>
    <source>
        <strain evidence="1 2">Poly30</strain>
    </source>
</reference>
<proteinExistence type="predicted"/>
<evidence type="ECO:0008006" key="3">
    <source>
        <dbReference type="Google" id="ProtNLM"/>
    </source>
</evidence>